<reference evidence="15 16" key="1">
    <citation type="submission" date="2024-08" db="EMBL/GenBank/DDBJ databases">
        <authorList>
            <person name="Lu H."/>
        </authorList>
    </citation>
    <scope>NUCLEOTIDE SEQUENCE [LARGE SCALE GENOMIC DNA]</scope>
    <source>
        <strain evidence="15 16">LKC17W</strain>
    </source>
</reference>
<evidence type="ECO:0000256" key="9">
    <source>
        <dbReference type="ARBA" id="ARBA00023237"/>
    </source>
</evidence>
<dbReference type="InterPro" id="IPR000531">
    <property type="entry name" value="Beta-barrel_TonB"/>
</dbReference>
<keyword evidence="4 10" id="KW-1134">Transmembrane beta strand</keyword>
<feature type="domain" description="TonB-dependent receptor plug" evidence="14">
    <location>
        <begin position="56"/>
        <end position="166"/>
    </location>
</feature>
<comment type="subcellular location">
    <subcellularLocation>
        <location evidence="1 10">Cell outer membrane</location>
        <topology evidence="1 10">Multi-pass membrane protein</topology>
    </subcellularLocation>
</comment>
<proteinExistence type="inferred from homology"/>
<dbReference type="PROSITE" id="PS52016">
    <property type="entry name" value="TONB_DEPENDENT_REC_3"/>
    <property type="match status" value="1"/>
</dbReference>
<evidence type="ECO:0000256" key="3">
    <source>
        <dbReference type="ARBA" id="ARBA00022448"/>
    </source>
</evidence>
<evidence type="ECO:0000256" key="7">
    <source>
        <dbReference type="ARBA" id="ARBA00023136"/>
    </source>
</evidence>
<dbReference type="InterPro" id="IPR037066">
    <property type="entry name" value="Plug_dom_sf"/>
</dbReference>
<evidence type="ECO:0000256" key="2">
    <source>
        <dbReference type="ARBA" id="ARBA00009810"/>
    </source>
</evidence>
<evidence type="ECO:0000256" key="12">
    <source>
        <dbReference type="SAM" id="SignalP"/>
    </source>
</evidence>
<keyword evidence="7 10" id="KW-0472">Membrane</keyword>
<comment type="caution">
    <text evidence="15">The sequence shown here is derived from an EMBL/GenBank/DDBJ whole genome shotgun (WGS) entry which is preliminary data.</text>
</comment>
<dbReference type="Proteomes" id="UP001606301">
    <property type="component" value="Unassembled WGS sequence"/>
</dbReference>
<dbReference type="PANTHER" id="PTHR40980:SF3">
    <property type="entry name" value="TONB-DEPENDENT RECEPTOR-LIKE BETA-BARREL DOMAIN-CONTAINING PROTEIN"/>
    <property type="match status" value="1"/>
</dbReference>
<keyword evidence="6 11" id="KW-0798">TonB box</keyword>
<evidence type="ECO:0000256" key="5">
    <source>
        <dbReference type="ARBA" id="ARBA00022692"/>
    </source>
</evidence>
<dbReference type="Gene3D" id="2.40.170.20">
    <property type="entry name" value="TonB-dependent receptor, beta-barrel domain"/>
    <property type="match status" value="1"/>
</dbReference>
<gene>
    <name evidence="15" type="ORF">ACG0Z3_14735</name>
</gene>
<dbReference type="InterPro" id="IPR010104">
    <property type="entry name" value="TonB_rcpt_bac"/>
</dbReference>
<evidence type="ECO:0000256" key="1">
    <source>
        <dbReference type="ARBA" id="ARBA00004571"/>
    </source>
</evidence>
<feature type="chain" id="PRO_5045301534" evidence="12">
    <location>
        <begin position="27"/>
        <end position="934"/>
    </location>
</feature>
<keyword evidence="16" id="KW-1185">Reference proteome</keyword>
<keyword evidence="8 15" id="KW-0675">Receptor</keyword>
<dbReference type="SUPFAM" id="SSF56935">
    <property type="entry name" value="Porins"/>
    <property type="match status" value="1"/>
</dbReference>
<name>A0ABW7FKU6_9BURK</name>
<evidence type="ECO:0000259" key="13">
    <source>
        <dbReference type="Pfam" id="PF00593"/>
    </source>
</evidence>
<dbReference type="EMBL" id="JBIGHW010000007">
    <property type="protein sequence ID" value="MFG6441939.1"/>
    <property type="molecule type" value="Genomic_DNA"/>
</dbReference>
<dbReference type="NCBIfam" id="TIGR01782">
    <property type="entry name" value="TonB-Xanth-Caul"/>
    <property type="match status" value="1"/>
</dbReference>
<evidence type="ECO:0000313" key="15">
    <source>
        <dbReference type="EMBL" id="MFG6441939.1"/>
    </source>
</evidence>
<dbReference type="RefSeq" id="WP_394398683.1">
    <property type="nucleotide sequence ID" value="NZ_JBIGHW010000007.1"/>
</dbReference>
<dbReference type="InterPro" id="IPR012910">
    <property type="entry name" value="Plug_dom"/>
</dbReference>
<accession>A0ABW7FKU6</accession>
<evidence type="ECO:0000313" key="16">
    <source>
        <dbReference type="Proteomes" id="UP001606301"/>
    </source>
</evidence>
<dbReference type="Pfam" id="PF07715">
    <property type="entry name" value="Plug"/>
    <property type="match status" value="1"/>
</dbReference>
<feature type="domain" description="TonB-dependent receptor-like beta-barrel" evidence="13">
    <location>
        <begin position="444"/>
        <end position="895"/>
    </location>
</feature>
<evidence type="ECO:0000256" key="11">
    <source>
        <dbReference type="RuleBase" id="RU003357"/>
    </source>
</evidence>
<evidence type="ECO:0000256" key="8">
    <source>
        <dbReference type="ARBA" id="ARBA00023170"/>
    </source>
</evidence>
<evidence type="ECO:0000259" key="14">
    <source>
        <dbReference type="Pfam" id="PF07715"/>
    </source>
</evidence>
<evidence type="ECO:0000256" key="10">
    <source>
        <dbReference type="PROSITE-ProRule" id="PRU01360"/>
    </source>
</evidence>
<feature type="signal peptide" evidence="12">
    <location>
        <begin position="1"/>
        <end position="26"/>
    </location>
</feature>
<keyword evidence="9 10" id="KW-0998">Cell outer membrane</keyword>
<dbReference type="PANTHER" id="PTHR40980">
    <property type="entry name" value="PLUG DOMAIN-CONTAINING PROTEIN"/>
    <property type="match status" value="1"/>
</dbReference>
<comment type="similarity">
    <text evidence="2 10 11">Belongs to the TonB-dependent receptor family.</text>
</comment>
<dbReference type="Pfam" id="PF00593">
    <property type="entry name" value="TonB_dep_Rec_b-barrel"/>
    <property type="match status" value="1"/>
</dbReference>
<keyword evidence="5 10" id="KW-0812">Transmembrane</keyword>
<keyword evidence="3 10" id="KW-0813">Transport</keyword>
<dbReference type="Gene3D" id="2.170.130.10">
    <property type="entry name" value="TonB-dependent receptor, plug domain"/>
    <property type="match status" value="1"/>
</dbReference>
<dbReference type="InterPro" id="IPR036942">
    <property type="entry name" value="Beta-barrel_TonB_sf"/>
</dbReference>
<organism evidence="15 16">
    <name type="scientific">Pelomonas margarita</name>
    <dbReference type="NCBI Taxonomy" id="3299031"/>
    <lineage>
        <taxon>Bacteria</taxon>
        <taxon>Pseudomonadati</taxon>
        <taxon>Pseudomonadota</taxon>
        <taxon>Betaproteobacteria</taxon>
        <taxon>Burkholderiales</taxon>
        <taxon>Sphaerotilaceae</taxon>
        <taxon>Roseateles</taxon>
    </lineage>
</organism>
<dbReference type="InterPro" id="IPR039426">
    <property type="entry name" value="TonB-dep_rcpt-like"/>
</dbReference>
<protein>
    <submittedName>
        <fullName evidence="15">TonB-dependent receptor</fullName>
    </submittedName>
</protein>
<evidence type="ECO:0000256" key="6">
    <source>
        <dbReference type="ARBA" id="ARBA00023077"/>
    </source>
</evidence>
<keyword evidence="12" id="KW-0732">Signal</keyword>
<evidence type="ECO:0000256" key="4">
    <source>
        <dbReference type="ARBA" id="ARBA00022452"/>
    </source>
</evidence>
<sequence>MRKHSSPRPTAIAAAAMLLTALPALAQEAPKKKTESLEAVVVTGIRASMEKSLQTKRNADAIVDVITAEDVGKLPATNVAEALTTIPGVTIDKAFGQGEKVSILGTDPALNRTLINGQTIASADWFIADQPGRTFNYSLLAPQLINKVEVYKSPEAWLDEGSIGGTVNISTRKPLEQKALTLAASVGYLYNDRIGKGKPTVAGLVGWRNEAKTFGAIFSVQRSEEGIRRDGVESYGTVKGSDYINGSGGGGSINNLPTDWSVAPNPDGSQPKKPASCVGSCATTLLANPNAVGPNSISAHYFEQTRKRDTLSLSLQARATDKLDFEFNALDVKAGYDNRSHSMFAFQGNAWNGLMKMTDLAVDGGVITKGTFKNALMVYDLIDRKATVDTNSYDIKGNYKDDRWFASFHAGTSKATGGTKLQVYGEFLNWSDYSYDISSGTPKLSITGVNPLKDPNAFQIDGGWGSDPTKKETWNTGWGGNIVFKPTVDKEEFIQVDGGLKFEGPIYQLRFGIKHREHNTTQTMGGVSLASVSTYGDAKASQFSPKPLPGNYLSGFGNVGDLSNRYTIDGEALAGYITSGKWLAPWQTMPQPATFNDPSFVANTWSVKEVVDAAYVQADYALDALRGNFGVRVVDTTSNSGGWACSVSTGQACPADKYVPTNVQKNYRNFLPNLNVAYELNSNLVLRASAAKVMSRPNYGDMSSYLWIGDQTKTGGGGNPDLKPYKSTNLDFSAEWYFAKNAILAGTIFNKKVTDYVLVTTKPETHYNQFERQNTTYAVSRPNNAGSATIKGASLAFQANIGWGFGALTTYTFSDTTSSQANSHLPFNSKHQYSLSPFYESDRFSARVTYTYRSKYYTQADRGNFLVTDGSKDLAASANVKLTNQLSLGLDAMNLLDSEYRNYADVGGIANTELLTRGIYRTGKRYQAVLRYSY</sequence>